<feature type="transmembrane region" description="Helical" evidence="1">
    <location>
        <begin position="264"/>
        <end position="282"/>
    </location>
</feature>
<keyword evidence="1" id="KW-0472">Membrane</keyword>
<dbReference type="RefSeq" id="WP_320186334.1">
    <property type="nucleotide sequence ID" value="NZ_CP138332.1"/>
</dbReference>
<keyword evidence="4" id="KW-1185">Reference proteome</keyword>
<evidence type="ECO:0000313" key="3">
    <source>
        <dbReference type="EMBL" id="MFD2967309.1"/>
    </source>
</evidence>
<keyword evidence="1" id="KW-0812">Transmembrane</keyword>
<feature type="domain" description="DUF4350" evidence="2">
    <location>
        <begin position="69"/>
        <end position="226"/>
    </location>
</feature>
<reference evidence="4" key="1">
    <citation type="journal article" date="2019" name="Int. J. Syst. Evol. Microbiol.">
        <title>The Global Catalogue of Microorganisms (GCM) 10K type strain sequencing project: providing services to taxonomists for standard genome sequencing and annotation.</title>
        <authorList>
            <consortium name="The Broad Institute Genomics Platform"/>
            <consortium name="The Broad Institute Genome Sequencing Center for Infectious Disease"/>
            <person name="Wu L."/>
            <person name="Ma J."/>
        </authorList>
    </citation>
    <scope>NUCLEOTIDE SEQUENCE [LARGE SCALE GENOMIC DNA]</scope>
    <source>
        <strain evidence="4">KCTC 22814</strain>
    </source>
</reference>
<evidence type="ECO:0000259" key="2">
    <source>
        <dbReference type="Pfam" id="PF14258"/>
    </source>
</evidence>
<proteinExistence type="predicted"/>
<dbReference type="Proteomes" id="UP001597525">
    <property type="component" value="Unassembled WGS sequence"/>
</dbReference>
<gene>
    <name evidence="3" type="ORF">ACFS7Y_07920</name>
</gene>
<evidence type="ECO:0000256" key="1">
    <source>
        <dbReference type="SAM" id="Phobius"/>
    </source>
</evidence>
<keyword evidence="1" id="KW-1133">Transmembrane helix</keyword>
<dbReference type="EMBL" id="JBHUPB010000006">
    <property type="protein sequence ID" value="MFD2967309.1"/>
    <property type="molecule type" value="Genomic_DNA"/>
</dbReference>
<sequence>MKGTGKLGIALLIVTLLAIVFIDLTKDSQIDWSRSYDQRDKIPFGLYFTRTELPHILADSSEVKDFTSTNYDDLKRFLPGKENASLIFVVDQFYEGKESIAELLAFVERGGEVFISSNSLPPVLLDSLGLSQDYYYPQDFGETVDLNARVFALSNGRQAFYKDLEYPGLFYGIDSTGVRSAGYFEAGGRQLPNFVEVRRKKGRFLIHLEPLMFTNYYMLQEQNFLYGAAALKLIARKRVFWYDALFQSKEIARTPLRVLLQNEGLRQAWYLLLFGLLLLLLFRSKREQMAVPVVEAEKNLSKEFARTIATLYYENGNDSNLLQKKIEYFLYDLRTKFFIDTLQLEDAGFAEQLSKKTGVPRADCERIVALVNKYRKITYSTDSELMEVHKQIEEFKSKANIL</sequence>
<dbReference type="Pfam" id="PF14258">
    <property type="entry name" value="DUF4350"/>
    <property type="match status" value="1"/>
</dbReference>
<comment type="caution">
    <text evidence="3">The sequence shown here is derived from an EMBL/GenBank/DDBJ whole genome shotgun (WGS) entry which is preliminary data.</text>
</comment>
<name>A0ABW6BFR2_9SPHI</name>
<accession>A0ABW6BFR2</accession>
<evidence type="ECO:0000313" key="4">
    <source>
        <dbReference type="Proteomes" id="UP001597525"/>
    </source>
</evidence>
<organism evidence="3 4">
    <name type="scientific">Sphingobacterium bambusae</name>
    <dbReference type="NCBI Taxonomy" id="662858"/>
    <lineage>
        <taxon>Bacteria</taxon>
        <taxon>Pseudomonadati</taxon>
        <taxon>Bacteroidota</taxon>
        <taxon>Sphingobacteriia</taxon>
        <taxon>Sphingobacteriales</taxon>
        <taxon>Sphingobacteriaceae</taxon>
        <taxon>Sphingobacterium</taxon>
    </lineage>
</organism>
<dbReference type="InterPro" id="IPR025646">
    <property type="entry name" value="DUF4350"/>
</dbReference>
<protein>
    <submittedName>
        <fullName evidence="3">DUF4350 domain-containing protein</fullName>
    </submittedName>
</protein>